<dbReference type="EMBL" id="FXAM01000003">
    <property type="protein sequence ID" value="SMF97535.1"/>
    <property type="molecule type" value="Genomic_DNA"/>
</dbReference>
<keyword evidence="3" id="KW-1185">Reference proteome</keyword>
<feature type="signal peptide" evidence="1">
    <location>
        <begin position="1"/>
        <end position="25"/>
    </location>
</feature>
<keyword evidence="1" id="KW-0732">Signal</keyword>
<evidence type="ECO:0000256" key="1">
    <source>
        <dbReference type="SAM" id="SignalP"/>
    </source>
</evidence>
<reference evidence="2 3" key="1">
    <citation type="submission" date="2016-12" db="EMBL/GenBank/DDBJ databases">
        <authorList>
            <person name="Song W.-J."/>
            <person name="Kurnit D.M."/>
        </authorList>
    </citation>
    <scope>NUCLEOTIDE SEQUENCE [LARGE SCALE GENOMIC DNA]</scope>
    <source>
        <strain evidence="2 3">175</strain>
    </source>
</reference>
<dbReference type="RefSeq" id="WP_085216564.1">
    <property type="nucleotide sequence ID" value="NZ_FXAM01000003.1"/>
</dbReference>
<accession>A0A1Y6DDF7</accession>
<sequence length="340" mass="36886">MNISTPRTLTALVAVSCLYGPAAGAALSPPANLRIGAPTSPPPTAGQWPDATNTGYKNAPGYPGYLTPFTGTLQSGQTYKFYDFTQGLTVPCDVSNVTFYGSRFAYTQTDPNNNANVVIGDHYKTCGNNIVFDYVTFQPRVVSAPPTAYSQGYGYGIDQRGAVQITIDHSDFWGFGGGIQMQYSSQARPVVVRNTWFHDARDDGGGVDHTDGILDNWGGQGYMIFDHNKISSVGNTQGLSLAGGAGYTNVTITNNYFSGFGYTVAIGGKQNNKNVVFTDNTFGTDIQPYFGPLYPGWTDGNGNLWRRNKWRVVPNSYYKNSADDGKYWTPNGVSATDWNQ</sequence>
<dbReference type="OrthoDB" id="5170958at2"/>
<proteinExistence type="predicted"/>
<evidence type="ECO:0008006" key="4">
    <source>
        <dbReference type="Google" id="ProtNLM"/>
    </source>
</evidence>
<evidence type="ECO:0000313" key="3">
    <source>
        <dbReference type="Proteomes" id="UP000192923"/>
    </source>
</evidence>
<dbReference type="AlphaFoldDB" id="A0A1Y6DDF7"/>
<dbReference type="InterPro" id="IPR011050">
    <property type="entry name" value="Pectin_lyase_fold/virulence"/>
</dbReference>
<evidence type="ECO:0000313" key="2">
    <source>
        <dbReference type="EMBL" id="SMF97535.1"/>
    </source>
</evidence>
<dbReference type="Proteomes" id="UP000192923">
    <property type="component" value="Unassembled WGS sequence"/>
</dbReference>
<protein>
    <recommendedName>
        <fullName evidence="4">Right handed beta helix region</fullName>
    </recommendedName>
</protein>
<organism evidence="2 3">
    <name type="scientific">Methylomagnum ishizawai</name>
    <dbReference type="NCBI Taxonomy" id="1760988"/>
    <lineage>
        <taxon>Bacteria</taxon>
        <taxon>Pseudomonadati</taxon>
        <taxon>Pseudomonadota</taxon>
        <taxon>Gammaproteobacteria</taxon>
        <taxon>Methylococcales</taxon>
        <taxon>Methylococcaceae</taxon>
        <taxon>Methylomagnum</taxon>
    </lineage>
</organism>
<name>A0A1Y6DDF7_9GAMM</name>
<feature type="chain" id="PRO_5011966629" description="Right handed beta helix region" evidence="1">
    <location>
        <begin position="26"/>
        <end position="340"/>
    </location>
</feature>
<gene>
    <name evidence="2" type="ORF">SAMN02949497_0105</name>
</gene>
<dbReference type="SUPFAM" id="SSF51126">
    <property type="entry name" value="Pectin lyase-like"/>
    <property type="match status" value="1"/>
</dbReference>